<gene>
    <name evidence="3" type="ORF">A2714_00280</name>
</gene>
<comment type="caution">
    <text evidence="3">The sequence shown here is derived from an EMBL/GenBank/DDBJ whole genome shotgun (WGS) entry which is preliminary data.</text>
</comment>
<proteinExistence type="inferred from homology"/>
<dbReference type="InterPro" id="IPR013538">
    <property type="entry name" value="ASHA1/2-like_C"/>
</dbReference>
<dbReference type="Pfam" id="PF08327">
    <property type="entry name" value="AHSA1"/>
    <property type="match status" value="1"/>
</dbReference>
<dbReference type="InterPro" id="IPR023393">
    <property type="entry name" value="START-like_dom_sf"/>
</dbReference>
<accession>A0A1F7Y2Y2</accession>
<reference evidence="3 4" key="1">
    <citation type="journal article" date="2016" name="Nat. Commun.">
        <title>Thousands of microbial genomes shed light on interconnected biogeochemical processes in an aquifer system.</title>
        <authorList>
            <person name="Anantharaman K."/>
            <person name="Brown C.T."/>
            <person name="Hug L.A."/>
            <person name="Sharon I."/>
            <person name="Castelle C.J."/>
            <person name="Probst A.J."/>
            <person name="Thomas B.C."/>
            <person name="Singh A."/>
            <person name="Wilkins M.J."/>
            <person name="Karaoz U."/>
            <person name="Brodie E.L."/>
            <person name="Williams K.H."/>
            <person name="Hubbard S.S."/>
            <person name="Banfield J.F."/>
        </authorList>
    </citation>
    <scope>NUCLEOTIDE SEQUENCE [LARGE SCALE GENOMIC DNA]</scope>
</reference>
<feature type="domain" description="Activator of Hsp90 ATPase homologue 1/2-like C-terminal" evidence="2">
    <location>
        <begin position="12"/>
        <end position="125"/>
    </location>
</feature>
<evidence type="ECO:0000259" key="2">
    <source>
        <dbReference type="Pfam" id="PF08327"/>
    </source>
</evidence>
<name>A0A1F7Y2Y2_9BACT</name>
<dbReference type="EMBL" id="MGGE01000014">
    <property type="protein sequence ID" value="OGM21540.1"/>
    <property type="molecule type" value="Genomic_DNA"/>
</dbReference>
<organism evidence="3 4">
    <name type="scientific">Candidatus Woesebacteria bacterium RIFCSPHIGHO2_01_FULL_38_9</name>
    <dbReference type="NCBI Taxonomy" id="1802492"/>
    <lineage>
        <taxon>Bacteria</taxon>
        <taxon>Candidatus Woeseibacteriota</taxon>
    </lineage>
</organism>
<dbReference type="SUPFAM" id="SSF55961">
    <property type="entry name" value="Bet v1-like"/>
    <property type="match status" value="1"/>
</dbReference>
<dbReference type="AlphaFoldDB" id="A0A1F7Y2Y2"/>
<evidence type="ECO:0000313" key="4">
    <source>
        <dbReference type="Proteomes" id="UP000178419"/>
    </source>
</evidence>
<dbReference type="Gene3D" id="3.30.530.20">
    <property type="match status" value="1"/>
</dbReference>
<evidence type="ECO:0000313" key="3">
    <source>
        <dbReference type="EMBL" id="OGM21540.1"/>
    </source>
</evidence>
<sequence length="125" mass="14409">MKKLEKSYVISAKKEKVWQALVDPEIIKEWGAGPAKMTEEEGFDFSLWGGDIWGKNTKVIKNKLLEQDWYAGKWDQPSRVRVSLKEKGGKTILTLVHTDIPDDEFEDISSGWDDYYFGPLKNLVE</sequence>
<protein>
    <recommendedName>
        <fullName evidence="2">Activator of Hsp90 ATPase homologue 1/2-like C-terminal domain-containing protein</fullName>
    </recommendedName>
</protein>
<dbReference type="Proteomes" id="UP000178419">
    <property type="component" value="Unassembled WGS sequence"/>
</dbReference>
<evidence type="ECO:0000256" key="1">
    <source>
        <dbReference type="ARBA" id="ARBA00006817"/>
    </source>
</evidence>
<comment type="similarity">
    <text evidence="1">Belongs to the AHA1 family.</text>
</comment>